<dbReference type="FunFam" id="3.90.132.10:FF:000001">
    <property type="entry name" value="leishmanolysin-like peptidase isoform X2"/>
    <property type="match status" value="1"/>
</dbReference>
<comment type="similarity">
    <text evidence="1">Belongs to the peptidase M8 family.</text>
</comment>
<dbReference type="SMART" id="SM00261">
    <property type="entry name" value="FU"/>
    <property type="match status" value="3"/>
</dbReference>
<evidence type="ECO:0000256" key="5">
    <source>
        <dbReference type="ARBA" id="ARBA00022833"/>
    </source>
</evidence>
<name>G0QLD8_ICHMU</name>
<dbReference type="EC" id="3.4.21.22" evidence="10"/>
<feature type="active site" evidence="7">
    <location>
        <position position="120"/>
    </location>
</feature>
<dbReference type="GO" id="GO:0006508">
    <property type="term" value="P:proteolysis"/>
    <property type="evidence" value="ECO:0007669"/>
    <property type="project" value="UniProtKB-KW"/>
</dbReference>
<dbReference type="SUPFAM" id="SSF57184">
    <property type="entry name" value="Growth factor receptor domain"/>
    <property type="match status" value="2"/>
</dbReference>
<evidence type="ECO:0000256" key="1">
    <source>
        <dbReference type="ARBA" id="ARBA00005860"/>
    </source>
</evidence>
<dbReference type="SUPFAM" id="SSF55486">
    <property type="entry name" value="Metalloproteases ('zincins'), catalytic domain"/>
    <property type="match status" value="1"/>
</dbReference>
<evidence type="ECO:0000256" key="4">
    <source>
        <dbReference type="ARBA" id="ARBA00022801"/>
    </source>
</evidence>
<dbReference type="OrthoDB" id="238768at2759"/>
<sequence>MREIIKSLIDISILYFQNLIKVIPIQGNNIFPQNWYSPCLNVQVPLKDQTLGVPNSDLHLYITYIDNPYSSVLSSASFCAVDPILKRPTFGRIQYNIGILISQISSNEKFENRVETTIHEMLHVLGFSQFSMPYWIDPSTKSFYGQTFRDKILTQRTIRNLTTDILYSQNVLQTTRKYYDCENLEGMQLENQGGQGSVGSHWERTILLNEIMTAESIPTQAPLSIFTIALLKDTGFYQDVNENFSSKIKWGKGRGCDFFQSACKSQTVQYQEFVESQQPKGCSYENDGYGTGVNTLTTDGCYFMISYSNKICNSAENNNLSSNKYMNERLETFGADSRCLNSTLSFSNYIFNDSNRCHQIKCAEDLSSIAIFLNQINKQITCTKENALLNIQTDQGIYIGTITCPQNFKQFCNYEPVCKNACNKKGICIKGQCMCLQGYANEDCSIQCPKYSENGLCVDFCTYASTQTQQCIQCNILGCLQCQSEITCTQCAQNYRLVGNTCTLCIYPCLTCLTSNSTQCLSCQNTLQVLYNYSCLNDCPVGTYLDLQTRVCNRCVLEGCLECSSFSTCTKCDAYNNYILETGKCIRSSCDTPCITCLSTNKSSCNSCMNGMYLFFGSCYVSCPLETYPVLSTKTCKWCQYGCLKCTNDNTCYLCDSRNGYQLFGSICVTAYVCYSPCRTCKSFQPDFCLSCQTGYYLYENKCYTYCPNNGSKPTSGIC</sequence>
<dbReference type="Gene3D" id="2.10.25.10">
    <property type="entry name" value="Laminin"/>
    <property type="match status" value="1"/>
</dbReference>
<keyword evidence="3 8" id="KW-0479">Metal-binding</keyword>
<evidence type="ECO:0000313" key="11">
    <source>
        <dbReference type="Proteomes" id="UP000008983"/>
    </source>
</evidence>
<dbReference type="GeneID" id="14910156"/>
<dbReference type="SMART" id="SM00181">
    <property type="entry name" value="EGF"/>
    <property type="match status" value="6"/>
</dbReference>
<proteinExistence type="inferred from homology"/>
<dbReference type="Gene3D" id="2.10.220.10">
    <property type="entry name" value="Hormone Receptor, Insulin-like Growth Factor Receptor 1, Chain A, domain 2"/>
    <property type="match status" value="2"/>
</dbReference>
<feature type="domain" description="EGF-like" evidence="9">
    <location>
        <begin position="411"/>
        <end position="445"/>
    </location>
</feature>
<dbReference type="PANTHER" id="PTHR10942:SF0">
    <property type="entry name" value="LEISHMANOLYSIN-LIKE PEPTIDASE"/>
    <property type="match status" value="1"/>
</dbReference>
<feature type="domain" description="EGF-like" evidence="9">
    <location>
        <begin position="508"/>
        <end position="556"/>
    </location>
</feature>
<dbReference type="eggNOG" id="KOG2556">
    <property type="taxonomic scope" value="Eukaryota"/>
</dbReference>
<keyword evidence="5 8" id="KW-0862">Zinc</keyword>
<feature type="binding site" evidence="8">
    <location>
        <position position="119"/>
    </location>
    <ligand>
        <name>Zn(2+)</name>
        <dbReference type="ChEBI" id="CHEBI:29105"/>
        <note>catalytic</note>
    </ligand>
</feature>
<dbReference type="InterPro" id="IPR000742">
    <property type="entry name" value="EGF"/>
</dbReference>
<dbReference type="AlphaFoldDB" id="G0QLD8"/>
<dbReference type="GO" id="GO:0046872">
    <property type="term" value="F:metal ion binding"/>
    <property type="evidence" value="ECO:0007669"/>
    <property type="project" value="UniProtKB-KW"/>
</dbReference>
<feature type="domain" description="EGF-like" evidence="9">
    <location>
        <begin position="638"/>
        <end position="669"/>
    </location>
</feature>
<keyword evidence="4 10" id="KW-0378">Hydrolase</keyword>
<dbReference type="Gene3D" id="3.10.170.20">
    <property type="match status" value="1"/>
</dbReference>
<dbReference type="InterPro" id="IPR001577">
    <property type="entry name" value="Peptidase_M8"/>
</dbReference>
<organism evidence="10 11">
    <name type="scientific">Ichthyophthirius multifiliis</name>
    <name type="common">White spot disease agent</name>
    <name type="synonym">Ich</name>
    <dbReference type="NCBI Taxonomy" id="5932"/>
    <lineage>
        <taxon>Eukaryota</taxon>
        <taxon>Sar</taxon>
        <taxon>Alveolata</taxon>
        <taxon>Ciliophora</taxon>
        <taxon>Intramacronucleata</taxon>
        <taxon>Oligohymenophorea</taxon>
        <taxon>Hymenostomatida</taxon>
        <taxon>Ophryoglenina</taxon>
        <taxon>Ichthyophthirius</taxon>
    </lineage>
</organism>
<evidence type="ECO:0000256" key="2">
    <source>
        <dbReference type="ARBA" id="ARBA00022670"/>
    </source>
</evidence>
<evidence type="ECO:0000313" key="10">
    <source>
        <dbReference type="EMBL" id="EGR33968.1"/>
    </source>
</evidence>
<dbReference type="InParanoid" id="G0QLD8"/>
<comment type="cofactor">
    <cofactor evidence="8">
        <name>Zn(2+)</name>
        <dbReference type="ChEBI" id="CHEBI:29105"/>
    </cofactor>
    <text evidence="8">Binds 1 zinc ion per subunit.</text>
</comment>
<feature type="domain" description="EGF-like" evidence="9">
    <location>
        <begin position="673"/>
        <end position="704"/>
    </location>
</feature>
<evidence type="ECO:0000256" key="3">
    <source>
        <dbReference type="ARBA" id="ARBA00022723"/>
    </source>
</evidence>
<feature type="domain" description="EGF-like" evidence="9">
    <location>
        <begin position="473"/>
        <end position="503"/>
    </location>
</feature>
<evidence type="ECO:0000256" key="7">
    <source>
        <dbReference type="PIRSR" id="PIRSR601577-1"/>
    </source>
</evidence>
<evidence type="ECO:0000259" key="9">
    <source>
        <dbReference type="SMART" id="SM00181"/>
    </source>
</evidence>
<dbReference type="InterPro" id="IPR006212">
    <property type="entry name" value="Furin_repeat"/>
</dbReference>
<keyword evidence="2" id="KW-0645">Protease</keyword>
<evidence type="ECO:0000256" key="6">
    <source>
        <dbReference type="ARBA" id="ARBA00023049"/>
    </source>
</evidence>
<dbReference type="GO" id="GO:0004222">
    <property type="term" value="F:metalloendopeptidase activity"/>
    <property type="evidence" value="ECO:0007669"/>
    <property type="project" value="InterPro"/>
</dbReference>
<keyword evidence="11" id="KW-1185">Reference proteome</keyword>
<dbReference type="InterPro" id="IPR009030">
    <property type="entry name" value="Growth_fac_rcpt_cys_sf"/>
</dbReference>
<reference evidence="10 11" key="1">
    <citation type="submission" date="2011-07" db="EMBL/GenBank/DDBJ databases">
        <authorList>
            <person name="Coyne R."/>
            <person name="Brami D."/>
            <person name="Johnson J."/>
            <person name="Hostetler J."/>
            <person name="Hannick L."/>
            <person name="Clark T."/>
            <person name="Cassidy-Hanley D."/>
            <person name="Inman J."/>
        </authorList>
    </citation>
    <scope>NUCLEOTIDE SEQUENCE [LARGE SCALE GENOMIC DNA]</scope>
    <source>
        <strain evidence="10 11">G5</strain>
    </source>
</reference>
<dbReference type="GO" id="GO:0004252">
    <property type="term" value="F:serine-type endopeptidase activity"/>
    <property type="evidence" value="ECO:0007669"/>
    <property type="project" value="UniProtKB-EC"/>
</dbReference>
<dbReference type="RefSeq" id="XP_004039272.1">
    <property type="nucleotide sequence ID" value="XM_004039224.1"/>
</dbReference>
<dbReference type="GO" id="GO:0016020">
    <property type="term" value="C:membrane"/>
    <property type="evidence" value="ECO:0007669"/>
    <property type="project" value="InterPro"/>
</dbReference>
<dbReference type="Gene3D" id="3.90.132.10">
    <property type="entry name" value="Leishmanolysin , domain 2"/>
    <property type="match status" value="1"/>
</dbReference>
<dbReference type="EC" id="3.4.21.75" evidence="10"/>
<feature type="domain" description="EGF-like" evidence="9">
    <location>
        <begin position="589"/>
        <end position="620"/>
    </location>
</feature>
<protein>
    <submittedName>
        <fullName evidence="10">Leishmanolysin family protein, putative</fullName>
        <ecNumber evidence="10">3.4.21.22</ecNumber>
        <ecNumber evidence="10">3.4.21.75</ecNumber>
        <ecNumber evidence="10">3.4.24.36</ecNumber>
    </submittedName>
</protein>
<gene>
    <name evidence="10" type="ORF">IMG5_029200</name>
</gene>
<accession>G0QLD8</accession>
<dbReference type="CDD" id="cd00064">
    <property type="entry name" value="FU"/>
    <property type="match status" value="3"/>
</dbReference>
<dbReference type="PANTHER" id="PTHR10942">
    <property type="entry name" value="LEISHMANOLYSIN-LIKE PEPTIDASE"/>
    <property type="match status" value="1"/>
</dbReference>
<dbReference type="Pfam" id="PF01457">
    <property type="entry name" value="Peptidase_M8"/>
    <property type="match status" value="1"/>
</dbReference>
<dbReference type="EMBL" id="GL983248">
    <property type="protein sequence ID" value="EGR33968.1"/>
    <property type="molecule type" value="Genomic_DNA"/>
</dbReference>
<dbReference type="Proteomes" id="UP000008983">
    <property type="component" value="Unassembled WGS sequence"/>
</dbReference>
<feature type="binding site" evidence="8">
    <location>
        <position position="201"/>
    </location>
    <ligand>
        <name>Zn(2+)</name>
        <dbReference type="ChEBI" id="CHEBI:29105"/>
        <note>catalytic</note>
    </ligand>
</feature>
<feature type="binding site" evidence="8">
    <location>
        <position position="123"/>
    </location>
    <ligand>
        <name>Zn(2+)</name>
        <dbReference type="ChEBI" id="CHEBI:29105"/>
        <note>catalytic</note>
    </ligand>
</feature>
<dbReference type="GO" id="GO:0005737">
    <property type="term" value="C:cytoplasm"/>
    <property type="evidence" value="ECO:0007669"/>
    <property type="project" value="TreeGrafter"/>
</dbReference>
<dbReference type="eggNOG" id="KOG3525">
    <property type="taxonomic scope" value="Eukaryota"/>
</dbReference>
<evidence type="ECO:0000256" key="8">
    <source>
        <dbReference type="PIRSR" id="PIRSR601577-2"/>
    </source>
</evidence>
<keyword evidence="6 8" id="KW-0482">Metalloprotease</keyword>
<dbReference type="EC" id="3.4.24.36" evidence="10"/>
<dbReference type="GO" id="GO:0007155">
    <property type="term" value="P:cell adhesion"/>
    <property type="evidence" value="ECO:0007669"/>
    <property type="project" value="InterPro"/>
</dbReference>
<dbReference type="STRING" id="857967.G0QLD8"/>